<keyword evidence="3" id="KW-0678">Repressor</keyword>
<keyword evidence="6" id="KW-0804">Transcription</keyword>
<gene>
    <name evidence="9" type="primary">flgM</name>
    <name evidence="9" type="ORF">E3U55_02455</name>
</gene>
<evidence type="ECO:0000256" key="5">
    <source>
        <dbReference type="ARBA" id="ARBA00023015"/>
    </source>
</evidence>
<evidence type="ECO:0000256" key="4">
    <source>
        <dbReference type="ARBA" id="ARBA00022795"/>
    </source>
</evidence>
<evidence type="ECO:0000259" key="8">
    <source>
        <dbReference type="Pfam" id="PF04316"/>
    </source>
</evidence>
<dbReference type="NCBIfam" id="TIGR03824">
    <property type="entry name" value="FlgM_jcvi"/>
    <property type="match status" value="1"/>
</dbReference>
<dbReference type="Proteomes" id="UP000297975">
    <property type="component" value="Unassembled WGS sequence"/>
</dbReference>
<dbReference type="RefSeq" id="WP_134338740.1">
    <property type="nucleotide sequence ID" value="NZ_SOPW01000002.1"/>
</dbReference>
<dbReference type="EMBL" id="SOPW01000002">
    <property type="protein sequence ID" value="TFB24382.1"/>
    <property type="molecule type" value="Genomic_DNA"/>
</dbReference>
<dbReference type="GO" id="GO:0044781">
    <property type="term" value="P:bacterial-type flagellum organization"/>
    <property type="evidence" value="ECO:0007669"/>
    <property type="project" value="UniProtKB-KW"/>
</dbReference>
<dbReference type="AlphaFoldDB" id="A0A4Y8ITI8"/>
<keyword evidence="9" id="KW-0966">Cell projection</keyword>
<feature type="region of interest" description="Disordered" evidence="7">
    <location>
        <begin position="1"/>
        <end position="31"/>
    </location>
</feature>
<evidence type="ECO:0000256" key="7">
    <source>
        <dbReference type="SAM" id="MobiDB-lite"/>
    </source>
</evidence>
<keyword evidence="4" id="KW-1005">Bacterial flagellum biogenesis</keyword>
<evidence type="ECO:0000256" key="1">
    <source>
        <dbReference type="ARBA" id="ARBA00005322"/>
    </source>
</evidence>
<sequence length="89" mass="10380">MKINPLNNTNLNPYKKNIQKQQDVKNAGQPQDKLEISNQAKQLQGNNSIVEARQEKVDELKKQVQNGDYQVDPKKTAEKMIDFWTNRRL</sequence>
<organism evidence="9 10">
    <name type="scientific">Filobacillus milosensis</name>
    <dbReference type="NCBI Taxonomy" id="94137"/>
    <lineage>
        <taxon>Bacteria</taxon>
        <taxon>Bacillati</taxon>
        <taxon>Bacillota</taxon>
        <taxon>Bacilli</taxon>
        <taxon>Bacillales</taxon>
        <taxon>Bacillaceae</taxon>
        <taxon>Filobacillus</taxon>
    </lineage>
</organism>
<reference evidence="9 10" key="1">
    <citation type="submission" date="2019-03" db="EMBL/GenBank/DDBJ databases">
        <authorList>
            <person name="He R.-H."/>
        </authorList>
    </citation>
    <scope>NUCLEOTIDE SEQUENCE [LARGE SCALE GENOMIC DNA]</scope>
    <source>
        <strain evidence="10">SH 714</strain>
    </source>
</reference>
<dbReference type="SUPFAM" id="SSF101498">
    <property type="entry name" value="Anti-sigma factor FlgM"/>
    <property type="match status" value="1"/>
</dbReference>
<evidence type="ECO:0000256" key="2">
    <source>
        <dbReference type="ARBA" id="ARBA00017823"/>
    </source>
</evidence>
<dbReference type="InterPro" id="IPR007412">
    <property type="entry name" value="FlgM"/>
</dbReference>
<evidence type="ECO:0000256" key="6">
    <source>
        <dbReference type="ARBA" id="ARBA00023163"/>
    </source>
</evidence>
<keyword evidence="5" id="KW-0805">Transcription regulation</keyword>
<dbReference type="Pfam" id="PF04316">
    <property type="entry name" value="FlgM"/>
    <property type="match status" value="1"/>
</dbReference>
<dbReference type="InterPro" id="IPR031316">
    <property type="entry name" value="FlgM_C"/>
</dbReference>
<keyword evidence="9" id="KW-0282">Flagellum</keyword>
<evidence type="ECO:0000256" key="3">
    <source>
        <dbReference type="ARBA" id="ARBA00022491"/>
    </source>
</evidence>
<keyword evidence="9" id="KW-0969">Cilium</keyword>
<comment type="caution">
    <text evidence="9">The sequence shown here is derived from an EMBL/GenBank/DDBJ whole genome shotgun (WGS) entry which is preliminary data.</text>
</comment>
<keyword evidence="10" id="KW-1185">Reference proteome</keyword>
<name>A0A4Y8ITI8_9BACI</name>
<protein>
    <recommendedName>
        <fullName evidence="2">Negative regulator of flagellin synthesis</fullName>
    </recommendedName>
</protein>
<comment type="similarity">
    <text evidence="1">Belongs to the FlgM family.</text>
</comment>
<dbReference type="InterPro" id="IPR035890">
    <property type="entry name" value="Anti-sigma-28_factor_FlgM_sf"/>
</dbReference>
<dbReference type="OrthoDB" id="2991036at2"/>
<dbReference type="Gene3D" id="6.10.140.30">
    <property type="entry name" value="Anti-sigma-28 factor FlgM"/>
    <property type="match status" value="1"/>
</dbReference>
<feature type="domain" description="Anti-sigma-28 factor FlgM C-terminal" evidence="8">
    <location>
        <begin position="32"/>
        <end position="82"/>
    </location>
</feature>
<accession>A0A4Y8ITI8</accession>
<evidence type="ECO:0000313" key="9">
    <source>
        <dbReference type="EMBL" id="TFB24382.1"/>
    </source>
</evidence>
<dbReference type="GO" id="GO:0045892">
    <property type="term" value="P:negative regulation of DNA-templated transcription"/>
    <property type="evidence" value="ECO:0007669"/>
    <property type="project" value="InterPro"/>
</dbReference>
<proteinExistence type="inferred from homology"/>
<evidence type="ECO:0000313" key="10">
    <source>
        <dbReference type="Proteomes" id="UP000297975"/>
    </source>
</evidence>
<feature type="compositionally biased region" description="Polar residues" evidence="7">
    <location>
        <begin position="1"/>
        <end position="12"/>
    </location>
</feature>